<reference evidence="4 5" key="1">
    <citation type="submission" date="2017-08" db="EMBL/GenBank/DDBJ databases">
        <title>The strain WRN001 was isolated from Binhai saline alkaline soil, Tianjin, China.</title>
        <authorList>
            <person name="Liu D."/>
            <person name="Zhang G."/>
        </authorList>
    </citation>
    <scope>NUCLEOTIDE SEQUENCE [LARGE SCALE GENOMIC DNA]</scope>
    <source>
        <strain evidence="4 5">WN019</strain>
    </source>
</reference>
<name>A0A2A2FIR0_9EURY</name>
<dbReference type="EMBL" id="NSKC01000002">
    <property type="protein sequence ID" value="PAU84557.1"/>
    <property type="molecule type" value="Genomic_DNA"/>
</dbReference>
<dbReference type="PANTHER" id="PTHR34293:SF1">
    <property type="entry name" value="HTH-TYPE TRANSCRIPTIONAL REGULATOR TRMBL2"/>
    <property type="match status" value="1"/>
</dbReference>
<dbReference type="InterPro" id="IPR036390">
    <property type="entry name" value="WH_DNA-bd_sf"/>
</dbReference>
<organism evidence="4 5">
    <name type="scientific">Halorubrum salipaludis</name>
    <dbReference type="NCBI Taxonomy" id="2032630"/>
    <lineage>
        <taxon>Archaea</taxon>
        <taxon>Methanobacteriati</taxon>
        <taxon>Methanobacteriota</taxon>
        <taxon>Stenosarchaea group</taxon>
        <taxon>Halobacteria</taxon>
        <taxon>Halobacteriales</taxon>
        <taxon>Haloferacaceae</taxon>
        <taxon>Halorubrum</taxon>
    </lineage>
</organism>
<comment type="similarity">
    <text evidence="1">Belongs to the transcriptional regulator TrmB family.</text>
</comment>
<comment type="caution">
    <text evidence="4">The sequence shown here is derived from an EMBL/GenBank/DDBJ whole genome shotgun (WGS) entry which is preliminary data.</text>
</comment>
<dbReference type="InterPro" id="IPR021586">
    <property type="entry name" value="Tscrpt_reg_TrmB_C"/>
</dbReference>
<evidence type="ECO:0000259" key="3">
    <source>
        <dbReference type="Pfam" id="PF11495"/>
    </source>
</evidence>
<dbReference type="InterPro" id="IPR051797">
    <property type="entry name" value="TrmB-like"/>
</dbReference>
<gene>
    <name evidence="4" type="ORF">CK500_03315</name>
</gene>
<feature type="domain" description="Transcription regulator TrmB N-terminal" evidence="2">
    <location>
        <begin position="10"/>
        <end position="77"/>
    </location>
</feature>
<proteinExistence type="inferred from homology"/>
<protein>
    <submittedName>
        <fullName evidence="4">Transcriptional regulator</fullName>
    </submittedName>
</protein>
<dbReference type="SUPFAM" id="SSF46785">
    <property type="entry name" value="Winged helix' DNA-binding domain"/>
    <property type="match status" value="1"/>
</dbReference>
<evidence type="ECO:0000313" key="5">
    <source>
        <dbReference type="Proteomes" id="UP000218083"/>
    </source>
</evidence>
<dbReference type="Gene3D" id="1.10.10.10">
    <property type="entry name" value="Winged helix-like DNA-binding domain superfamily/Winged helix DNA-binding domain"/>
    <property type="match status" value="1"/>
</dbReference>
<evidence type="ECO:0000259" key="2">
    <source>
        <dbReference type="Pfam" id="PF01978"/>
    </source>
</evidence>
<dbReference type="RefSeq" id="WP_095635833.1">
    <property type="nucleotide sequence ID" value="NZ_NSKC01000002.1"/>
</dbReference>
<keyword evidence="5" id="KW-1185">Reference proteome</keyword>
<evidence type="ECO:0000256" key="1">
    <source>
        <dbReference type="ARBA" id="ARBA00007287"/>
    </source>
</evidence>
<evidence type="ECO:0000313" key="4">
    <source>
        <dbReference type="EMBL" id="PAU84557.1"/>
    </source>
</evidence>
<dbReference type="InterPro" id="IPR036388">
    <property type="entry name" value="WH-like_DNA-bd_sf"/>
</dbReference>
<dbReference type="Pfam" id="PF01978">
    <property type="entry name" value="TrmB"/>
    <property type="match status" value="1"/>
</dbReference>
<dbReference type="InterPro" id="IPR002831">
    <property type="entry name" value="Tscrpt_reg_TrmB_N"/>
</dbReference>
<sequence length="373" mass="41163">MDTEELLETLQAADLSYYQANAYVTLLELGTASATEVAQASDVPDARIYDVLRDLDDLGYVELYEQETFQARATDPETIVTGLTERASAFESAAAEIEERYERPTLDTQTVSIVKRFDTVLEAARTFVRDADIQVHATLTRDQFEALRSDLADARDRGVTVNVTVLRRDGDDPLDEDDYRGAVSVAHSLSRPAPFVLTSDLRRTAFAPNPAAIEDYGLILRNRSFTYVFFWHFLLFTWLSSPVVYESDAGSPKQYADIRQFLLENRDRLRGDDPLAVEIEGRETDSNRTVTFSGTVVDAEHAEGETGVDDGRADADADREPSVMSLTGTASIVVDDGDTRRSVGGWGATYEDVEAHRIGVLDAAPADGPEPAE</sequence>
<dbReference type="SUPFAM" id="SSF159071">
    <property type="entry name" value="TrmB C-terminal domain-like"/>
    <property type="match status" value="1"/>
</dbReference>
<dbReference type="Proteomes" id="UP000218083">
    <property type="component" value="Unassembled WGS sequence"/>
</dbReference>
<dbReference type="Pfam" id="PF11495">
    <property type="entry name" value="Regulator_TrmB"/>
    <property type="match status" value="1"/>
</dbReference>
<feature type="domain" description="Transcription regulator TrmB C-terminal" evidence="3">
    <location>
        <begin position="111"/>
        <end position="359"/>
    </location>
</feature>
<dbReference type="PANTHER" id="PTHR34293">
    <property type="entry name" value="HTH-TYPE TRANSCRIPTIONAL REGULATOR TRMBL2"/>
    <property type="match status" value="1"/>
</dbReference>
<dbReference type="OrthoDB" id="96194at2157"/>
<accession>A0A2A2FIR0</accession>
<dbReference type="AlphaFoldDB" id="A0A2A2FIR0"/>